<dbReference type="AlphaFoldDB" id="A0A2W5MQ79"/>
<protein>
    <submittedName>
        <fullName evidence="2">Uncharacterized protein</fullName>
    </submittedName>
</protein>
<sequence>MASSIKAERAVMTHEESELLARSHMPALREVDDDALAQTRKTVRELRGKERTFVRQVKRTIRGKAEQRGAGFPGEVGKPSLRKQFFSSALKRLNAEMARRRSSAAHDSLKAAARKALALRAKAPKAKRPAPGASANDGMRPVRNRKAETTVNRAKVGSVSQATKNAQAAKDNRG</sequence>
<feature type="region of interest" description="Disordered" evidence="1">
    <location>
        <begin position="99"/>
        <end position="174"/>
    </location>
</feature>
<evidence type="ECO:0000256" key="1">
    <source>
        <dbReference type="SAM" id="MobiDB-lite"/>
    </source>
</evidence>
<name>A0A2W5MQ79_ANCNO</name>
<proteinExistence type="predicted"/>
<evidence type="ECO:0000313" key="3">
    <source>
        <dbReference type="Proteomes" id="UP000249577"/>
    </source>
</evidence>
<accession>A0A2W5MQ79</accession>
<organism evidence="2 3">
    <name type="scientific">Ancylobacter novellus</name>
    <name type="common">Thiobacillus novellus</name>
    <dbReference type="NCBI Taxonomy" id="921"/>
    <lineage>
        <taxon>Bacteria</taxon>
        <taxon>Pseudomonadati</taxon>
        <taxon>Pseudomonadota</taxon>
        <taxon>Alphaproteobacteria</taxon>
        <taxon>Hyphomicrobiales</taxon>
        <taxon>Xanthobacteraceae</taxon>
        <taxon>Ancylobacter</taxon>
    </lineage>
</organism>
<dbReference type="EMBL" id="QFPN01000004">
    <property type="protein sequence ID" value="PZQ15770.1"/>
    <property type="molecule type" value="Genomic_DNA"/>
</dbReference>
<gene>
    <name evidence="2" type="ORF">DI565_07945</name>
</gene>
<feature type="compositionally biased region" description="Low complexity" evidence="1">
    <location>
        <begin position="110"/>
        <end position="121"/>
    </location>
</feature>
<reference evidence="2 3" key="1">
    <citation type="submission" date="2017-08" db="EMBL/GenBank/DDBJ databases">
        <title>Infants hospitalized years apart are colonized by the same room-sourced microbial strains.</title>
        <authorList>
            <person name="Brooks B."/>
            <person name="Olm M.R."/>
            <person name="Firek B.A."/>
            <person name="Baker R."/>
            <person name="Thomas B.C."/>
            <person name="Morowitz M.J."/>
            <person name="Banfield J.F."/>
        </authorList>
    </citation>
    <scope>NUCLEOTIDE SEQUENCE [LARGE SCALE GENOMIC DNA]</scope>
    <source>
        <strain evidence="2">S2_005_003_R2_43</strain>
    </source>
</reference>
<dbReference type="Proteomes" id="UP000249577">
    <property type="component" value="Unassembled WGS sequence"/>
</dbReference>
<evidence type="ECO:0000313" key="2">
    <source>
        <dbReference type="EMBL" id="PZQ15770.1"/>
    </source>
</evidence>
<comment type="caution">
    <text evidence="2">The sequence shown here is derived from an EMBL/GenBank/DDBJ whole genome shotgun (WGS) entry which is preliminary data.</text>
</comment>